<name>A0A8S3Q4S7_MYTED</name>
<proteinExistence type="predicted"/>
<evidence type="ECO:0000256" key="7">
    <source>
        <dbReference type="ARBA" id="ARBA00047899"/>
    </source>
</evidence>
<dbReference type="InterPro" id="IPR036645">
    <property type="entry name" value="Elafin-like_sf"/>
</dbReference>
<dbReference type="SUPFAM" id="SSF52540">
    <property type="entry name" value="P-loop containing nucleoside triphosphate hydrolases"/>
    <property type="match status" value="1"/>
</dbReference>
<dbReference type="Pfam" id="PF16095">
    <property type="entry name" value="COR-A"/>
    <property type="match status" value="1"/>
</dbReference>
<dbReference type="SMART" id="SM00217">
    <property type="entry name" value="WAP"/>
    <property type="match status" value="1"/>
</dbReference>
<protein>
    <recommendedName>
        <fullName evidence="1">non-specific serine/threonine protein kinase</fullName>
        <ecNumber evidence="1">2.7.11.1</ecNumber>
    </recommendedName>
</protein>
<keyword evidence="12" id="KW-1185">Reference proteome</keyword>
<keyword evidence="5" id="KW-0418">Kinase</keyword>
<dbReference type="Proteomes" id="UP000683360">
    <property type="component" value="Unassembled WGS sequence"/>
</dbReference>
<evidence type="ECO:0000256" key="6">
    <source>
        <dbReference type="ARBA" id="ARBA00022840"/>
    </source>
</evidence>
<dbReference type="EMBL" id="CAJPWZ010000348">
    <property type="protein sequence ID" value="CAG2190955.1"/>
    <property type="molecule type" value="Genomic_DNA"/>
</dbReference>
<dbReference type="PANTHER" id="PTHR12449:SF18">
    <property type="entry name" value="DEATH DOMAIN-CONTAINING PROTEIN"/>
    <property type="match status" value="1"/>
</dbReference>
<dbReference type="PROSITE" id="PS51424">
    <property type="entry name" value="ROC"/>
    <property type="match status" value="1"/>
</dbReference>
<evidence type="ECO:0000313" key="12">
    <source>
        <dbReference type="Proteomes" id="UP000683360"/>
    </source>
</evidence>
<dbReference type="InterPro" id="IPR020859">
    <property type="entry name" value="ROC"/>
</dbReference>
<evidence type="ECO:0000259" key="10">
    <source>
        <dbReference type="PROSITE" id="PS51424"/>
    </source>
</evidence>
<comment type="caution">
    <text evidence="11">The sequence shown here is derived from an EMBL/GenBank/DDBJ whole genome shotgun (WGS) entry which is preliminary data.</text>
</comment>
<dbReference type="GO" id="GO:0030414">
    <property type="term" value="F:peptidase inhibitor activity"/>
    <property type="evidence" value="ECO:0007669"/>
    <property type="project" value="InterPro"/>
</dbReference>
<accession>A0A8S3Q4S7</accession>
<dbReference type="Pfam" id="PF00071">
    <property type="entry name" value="Ras"/>
    <property type="match status" value="1"/>
</dbReference>
<dbReference type="OrthoDB" id="5962960at2759"/>
<dbReference type="CDD" id="cd00199">
    <property type="entry name" value="WAP"/>
    <property type="match status" value="1"/>
</dbReference>
<feature type="domain" description="WAP" evidence="9">
    <location>
        <begin position="64"/>
        <end position="111"/>
    </location>
</feature>
<evidence type="ECO:0000256" key="5">
    <source>
        <dbReference type="ARBA" id="ARBA00022777"/>
    </source>
</evidence>
<dbReference type="Gene3D" id="3.40.50.300">
    <property type="entry name" value="P-loop containing nucleotide triphosphate hydrolases"/>
    <property type="match status" value="2"/>
</dbReference>
<dbReference type="GO" id="GO:0005524">
    <property type="term" value="F:ATP binding"/>
    <property type="evidence" value="ECO:0007669"/>
    <property type="project" value="UniProtKB-KW"/>
</dbReference>
<sequence length="739" mass="85567">MYNNSTYFFSSLESAYIPCLTNGLSRKRIFCSAERIWRSLSVVGDLFGKLTQGRVEISSCNRDTSGKQGTCPAVGNYTVGLCVEECSGDYNCTGDQKCCSNGCGHVCMDLDSNKDNSGRFNITIRFDLDWRPEYREENSTFRTTLTSERALKSGSEKKRDINLVIVGKKGAGKTSLVHRLFGEEFTNLESTNGIEIHRRQCKIKSNEWTRIGDEDKESDINNRIQKSFVNHLCMKDNDERKPDTLLGMSGRQNVEDLVKEDIIYENTDKKMLSMAELKLAQDKQIVPDDEDYTLTLWDFAGDEEFYATHQTFLNPDAVYLVVANLNDKVKDNANHEHVTFKFWMDTIHCFGCRVDTTDVGPINQATLLNPPVIFVGTHKDKLQNQNECCSKQMRSHMDKLCKDTRLHLRTCHQISNKNDGNDEFQKIREDIFALAINSKTAEKEYPVKFIQLERVLHAEYTSEKRVRILSFKTVKELASKISIPITDEEELDLFLRYQNEIGNLVYFNDIPEYIILDPQWLADALKCIVTATKFQEQLPHFNEWKEVKETGKIKLNLIEAIFNLQQAYNKDHQRHLIAVMERFEIIINPVTNRDPTDKDIFFYIPCMMQVNKIEEVDKLFEVEDEFKSTCLCFIFNFLPPYLISHLIVSCLRKYKIASAQQQEGLFKDCCVFDVSECGCTKLLLVKYGSMIELQIWQWDKETPCQYEEIFNFIKGELDRIIYTRYRMTTVSFEKNGNAV</sequence>
<dbReference type="PROSITE" id="PS51390">
    <property type="entry name" value="WAP"/>
    <property type="match status" value="1"/>
</dbReference>
<keyword evidence="4" id="KW-0547">Nucleotide-binding</keyword>
<dbReference type="AlphaFoldDB" id="A0A8S3Q4S7"/>
<feature type="domain" description="Roc" evidence="10">
    <location>
        <begin position="154"/>
        <end position="438"/>
    </location>
</feature>
<keyword evidence="6" id="KW-0067">ATP-binding</keyword>
<evidence type="ECO:0000313" key="11">
    <source>
        <dbReference type="EMBL" id="CAG2190955.1"/>
    </source>
</evidence>
<organism evidence="11 12">
    <name type="scientific">Mytilus edulis</name>
    <name type="common">Blue mussel</name>
    <dbReference type="NCBI Taxonomy" id="6550"/>
    <lineage>
        <taxon>Eukaryota</taxon>
        <taxon>Metazoa</taxon>
        <taxon>Spiralia</taxon>
        <taxon>Lophotrochozoa</taxon>
        <taxon>Mollusca</taxon>
        <taxon>Bivalvia</taxon>
        <taxon>Autobranchia</taxon>
        <taxon>Pteriomorphia</taxon>
        <taxon>Mytilida</taxon>
        <taxon>Mytiloidea</taxon>
        <taxon>Mytilidae</taxon>
        <taxon>Mytilinae</taxon>
        <taxon>Mytilus</taxon>
    </lineage>
</organism>
<evidence type="ECO:0000256" key="4">
    <source>
        <dbReference type="ARBA" id="ARBA00022741"/>
    </source>
</evidence>
<dbReference type="Gene3D" id="4.10.75.10">
    <property type="entry name" value="Elafin-like"/>
    <property type="match status" value="1"/>
</dbReference>
<dbReference type="GO" id="GO:0016301">
    <property type="term" value="F:kinase activity"/>
    <property type="evidence" value="ECO:0007669"/>
    <property type="project" value="UniProtKB-KW"/>
</dbReference>
<dbReference type="GO" id="GO:0005525">
    <property type="term" value="F:GTP binding"/>
    <property type="evidence" value="ECO:0007669"/>
    <property type="project" value="InterPro"/>
</dbReference>
<evidence type="ECO:0000259" key="9">
    <source>
        <dbReference type="PROSITE" id="PS51390"/>
    </source>
</evidence>
<keyword evidence="2" id="KW-0808">Transferase</keyword>
<evidence type="ECO:0000256" key="1">
    <source>
        <dbReference type="ARBA" id="ARBA00012513"/>
    </source>
</evidence>
<reference evidence="11" key="1">
    <citation type="submission" date="2021-03" db="EMBL/GenBank/DDBJ databases">
        <authorList>
            <person name="Bekaert M."/>
        </authorList>
    </citation>
    <scope>NUCLEOTIDE SEQUENCE</scope>
</reference>
<evidence type="ECO:0000256" key="8">
    <source>
        <dbReference type="ARBA" id="ARBA00048679"/>
    </source>
</evidence>
<dbReference type="GO" id="GO:0005576">
    <property type="term" value="C:extracellular region"/>
    <property type="evidence" value="ECO:0007669"/>
    <property type="project" value="InterPro"/>
</dbReference>
<dbReference type="GO" id="GO:0003924">
    <property type="term" value="F:GTPase activity"/>
    <property type="evidence" value="ECO:0007669"/>
    <property type="project" value="InterPro"/>
</dbReference>
<dbReference type="SUPFAM" id="SSF57256">
    <property type="entry name" value="Elafin-like"/>
    <property type="match status" value="1"/>
</dbReference>
<dbReference type="Gene3D" id="3.30.70.1390">
    <property type="entry name" value="ROC domain from the Parkinson's disease-associated leucine-rich repeat kinase 2"/>
    <property type="match status" value="1"/>
</dbReference>
<dbReference type="PANTHER" id="PTHR12449">
    <property type="entry name" value="DEATH DOMAIN-CONTAINING PROTEIN"/>
    <property type="match status" value="1"/>
</dbReference>
<dbReference type="InterPro" id="IPR027417">
    <property type="entry name" value="P-loop_NTPase"/>
</dbReference>
<keyword evidence="3" id="KW-0677">Repeat</keyword>
<dbReference type="EC" id="2.7.11.1" evidence="1"/>
<dbReference type="Pfam" id="PF08477">
    <property type="entry name" value="Roc"/>
    <property type="match status" value="1"/>
</dbReference>
<dbReference type="InterPro" id="IPR001806">
    <property type="entry name" value="Small_GTPase"/>
</dbReference>
<dbReference type="InterPro" id="IPR039788">
    <property type="entry name" value="NOL4/NOL4L"/>
</dbReference>
<comment type="catalytic activity">
    <reaction evidence="8">
        <text>L-seryl-[protein] + ATP = O-phospho-L-seryl-[protein] + ADP + H(+)</text>
        <dbReference type="Rhea" id="RHEA:17989"/>
        <dbReference type="Rhea" id="RHEA-COMP:9863"/>
        <dbReference type="Rhea" id="RHEA-COMP:11604"/>
        <dbReference type="ChEBI" id="CHEBI:15378"/>
        <dbReference type="ChEBI" id="CHEBI:29999"/>
        <dbReference type="ChEBI" id="CHEBI:30616"/>
        <dbReference type="ChEBI" id="CHEBI:83421"/>
        <dbReference type="ChEBI" id="CHEBI:456216"/>
        <dbReference type="EC" id="2.7.11.1"/>
    </reaction>
</comment>
<dbReference type="Pfam" id="PF00095">
    <property type="entry name" value="WAP"/>
    <property type="match status" value="1"/>
</dbReference>
<dbReference type="InterPro" id="IPR032171">
    <property type="entry name" value="COR-A"/>
</dbReference>
<evidence type="ECO:0000256" key="3">
    <source>
        <dbReference type="ARBA" id="ARBA00022737"/>
    </source>
</evidence>
<comment type="catalytic activity">
    <reaction evidence="7">
        <text>L-threonyl-[protein] + ATP = O-phospho-L-threonyl-[protein] + ADP + H(+)</text>
        <dbReference type="Rhea" id="RHEA:46608"/>
        <dbReference type="Rhea" id="RHEA-COMP:11060"/>
        <dbReference type="Rhea" id="RHEA-COMP:11605"/>
        <dbReference type="ChEBI" id="CHEBI:15378"/>
        <dbReference type="ChEBI" id="CHEBI:30013"/>
        <dbReference type="ChEBI" id="CHEBI:30616"/>
        <dbReference type="ChEBI" id="CHEBI:61977"/>
        <dbReference type="ChEBI" id="CHEBI:456216"/>
        <dbReference type="EC" id="2.7.11.1"/>
    </reaction>
</comment>
<dbReference type="InterPro" id="IPR008197">
    <property type="entry name" value="WAP_dom"/>
</dbReference>
<evidence type="ECO:0000256" key="2">
    <source>
        <dbReference type="ARBA" id="ARBA00022679"/>
    </source>
</evidence>
<gene>
    <name evidence="11" type="ORF">MEDL_6221</name>
</gene>